<dbReference type="InterPro" id="IPR050445">
    <property type="entry name" value="Bact_polysacc_biosynth/exp"/>
</dbReference>
<dbReference type="GO" id="GO:0004715">
    <property type="term" value="F:non-membrane spanning protein tyrosine kinase activity"/>
    <property type="evidence" value="ECO:0007669"/>
    <property type="project" value="UniProtKB-EC"/>
</dbReference>
<accession>A0A7X2P559</accession>
<evidence type="ECO:0000259" key="9">
    <source>
        <dbReference type="Pfam" id="PF13614"/>
    </source>
</evidence>
<keyword evidence="3" id="KW-0808">Transferase</keyword>
<dbReference type="InterPro" id="IPR027417">
    <property type="entry name" value="P-loop_NTPase"/>
</dbReference>
<dbReference type="Proteomes" id="UP000440513">
    <property type="component" value="Unassembled WGS sequence"/>
</dbReference>
<reference evidence="10 11" key="1">
    <citation type="submission" date="2019-08" db="EMBL/GenBank/DDBJ databases">
        <title>In-depth cultivation of the pig gut microbiome towards novel bacterial diversity and tailored functional studies.</title>
        <authorList>
            <person name="Wylensek D."/>
            <person name="Hitch T.C.A."/>
            <person name="Clavel T."/>
        </authorList>
    </citation>
    <scope>NUCLEOTIDE SEQUENCE [LARGE SCALE GENOMIC DNA]</scope>
    <source>
        <strain evidence="10 11">BSM-380-WT-5A</strain>
    </source>
</reference>
<dbReference type="InterPro" id="IPR025669">
    <property type="entry name" value="AAA_dom"/>
</dbReference>
<organism evidence="10 11">
    <name type="scientific">Oliverpabstia intestinalis</name>
    <dbReference type="NCBI Taxonomy" id="2606633"/>
    <lineage>
        <taxon>Bacteria</taxon>
        <taxon>Bacillati</taxon>
        <taxon>Bacillota</taxon>
        <taxon>Clostridia</taxon>
        <taxon>Lachnospirales</taxon>
        <taxon>Lachnospiraceae</taxon>
        <taxon>Oliverpabstia</taxon>
    </lineage>
</organism>
<dbReference type="NCBIfam" id="TIGR01007">
    <property type="entry name" value="eps_fam"/>
    <property type="match status" value="1"/>
</dbReference>
<keyword evidence="5 10" id="KW-0418">Kinase</keyword>
<evidence type="ECO:0000256" key="8">
    <source>
        <dbReference type="ARBA" id="ARBA00051245"/>
    </source>
</evidence>
<protein>
    <recommendedName>
        <fullName evidence="2">non-specific protein-tyrosine kinase</fullName>
        <ecNumber evidence="2">2.7.10.2</ecNumber>
    </recommendedName>
</protein>
<evidence type="ECO:0000313" key="11">
    <source>
        <dbReference type="Proteomes" id="UP000440513"/>
    </source>
</evidence>
<dbReference type="PANTHER" id="PTHR32309:SF13">
    <property type="entry name" value="FERRIC ENTEROBACTIN TRANSPORT PROTEIN FEPE"/>
    <property type="match status" value="1"/>
</dbReference>
<evidence type="ECO:0000256" key="3">
    <source>
        <dbReference type="ARBA" id="ARBA00022679"/>
    </source>
</evidence>
<evidence type="ECO:0000313" key="10">
    <source>
        <dbReference type="EMBL" id="MST67182.1"/>
    </source>
</evidence>
<dbReference type="SUPFAM" id="SSF52540">
    <property type="entry name" value="P-loop containing nucleoside triphosphate hydrolases"/>
    <property type="match status" value="1"/>
</dbReference>
<dbReference type="Pfam" id="PF13614">
    <property type="entry name" value="AAA_31"/>
    <property type="match status" value="1"/>
</dbReference>
<evidence type="ECO:0000256" key="5">
    <source>
        <dbReference type="ARBA" id="ARBA00022777"/>
    </source>
</evidence>
<keyword evidence="11" id="KW-1185">Reference proteome</keyword>
<dbReference type="GO" id="GO:0005886">
    <property type="term" value="C:plasma membrane"/>
    <property type="evidence" value="ECO:0007669"/>
    <property type="project" value="TreeGrafter"/>
</dbReference>
<keyword evidence="4" id="KW-0547">Nucleotide-binding</keyword>
<feature type="domain" description="AAA" evidence="9">
    <location>
        <begin position="69"/>
        <end position="196"/>
    </location>
</feature>
<dbReference type="Gene3D" id="3.40.50.300">
    <property type="entry name" value="P-loop containing nucleotide triphosphate hydrolases"/>
    <property type="match status" value="1"/>
</dbReference>
<dbReference type="EC" id="2.7.10.2" evidence="2"/>
<comment type="caution">
    <text evidence="10">The sequence shown here is derived from an EMBL/GenBank/DDBJ whole genome shotgun (WGS) entry which is preliminary data.</text>
</comment>
<gene>
    <name evidence="10" type="ORF">FYJ57_10740</name>
</gene>
<evidence type="ECO:0000256" key="2">
    <source>
        <dbReference type="ARBA" id="ARBA00011903"/>
    </source>
</evidence>
<evidence type="ECO:0000256" key="7">
    <source>
        <dbReference type="ARBA" id="ARBA00023137"/>
    </source>
</evidence>
<keyword evidence="7" id="KW-0829">Tyrosine-protein kinase</keyword>
<dbReference type="GO" id="GO:0005524">
    <property type="term" value="F:ATP binding"/>
    <property type="evidence" value="ECO:0007669"/>
    <property type="project" value="UniProtKB-KW"/>
</dbReference>
<dbReference type="AlphaFoldDB" id="A0A7X2P559"/>
<dbReference type="EMBL" id="VUMS01000019">
    <property type="protein sequence ID" value="MST67182.1"/>
    <property type="molecule type" value="Genomic_DNA"/>
</dbReference>
<sequence length="258" mass="28424">MVQDMDMVMAPERINRAMKLLRKKKRNTKTRNINSKRLILSSESPFLVQEAYKALRTNVVFSLPGSDTKVVGLTSSEPGSGKSINAVNLAISFGQIGKKVLLIECDLRLPTVAVKLGIKGQPGLTDLLTGETTLGAAIRKLSKYGIHVLPAGSIPPEPTVLLESQQMQTLINGLKKYYQYIIIDLPPVTTVTDAAIMSRHIDGFLLVARNGTSEHRAINEMMSTLHLAGANIIGFVYNDVSTQDNHYYGKYYKSYAKK</sequence>
<dbReference type="CDD" id="cd05387">
    <property type="entry name" value="BY-kinase"/>
    <property type="match status" value="1"/>
</dbReference>
<dbReference type="PANTHER" id="PTHR32309">
    <property type="entry name" value="TYROSINE-PROTEIN KINASE"/>
    <property type="match status" value="1"/>
</dbReference>
<evidence type="ECO:0000256" key="6">
    <source>
        <dbReference type="ARBA" id="ARBA00022840"/>
    </source>
</evidence>
<name>A0A7X2P559_9FIRM</name>
<comment type="catalytic activity">
    <reaction evidence="8">
        <text>L-tyrosyl-[protein] + ATP = O-phospho-L-tyrosyl-[protein] + ADP + H(+)</text>
        <dbReference type="Rhea" id="RHEA:10596"/>
        <dbReference type="Rhea" id="RHEA-COMP:10136"/>
        <dbReference type="Rhea" id="RHEA-COMP:20101"/>
        <dbReference type="ChEBI" id="CHEBI:15378"/>
        <dbReference type="ChEBI" id="CHEBI:30616"/>
        <dbReference type="ChEBI" id="CHEBI:46858"/>
        <dbReference type="ChEBI" id="CHEBI:61978"/>
        <dbReference type="ChEBI" id="CHEBI:456216"/>
        <dbReference type="EC" id="2.7.10.2"/>
    </reaction>
</comment>
<keyword evidence="6" id="KW-0067">ATP-binding</keyword>
<dbReference type="InterPro" id="IPR005702">
    <property type="entry name" value="Wzc-like_C"/>
</dbReference>
<proteinExistence type="inferred from homology"/>
<comment type="similarity">
    <text evidence="1">Belongs to the CpsD/CapB family.</text>
</comment>
<evidence type="ECO:0000256" key="1">
    <source>
        <dbReference type="ARBA" id="ARBA00007316"/>
    </source>
</evidence>
<evidence type="ECO:0000256" key="4">
    <source>
        <dbReference type="ARBA" id="ARBA00022741"/>
    </source>
</evidence>